<feature type="non-terminal residue" evidence="2">
    <location>
        <position position="128"/>
    </location>
</feature>
<feature type="compositionally biased region" description="Basic and acidic residues" evidence="1">
    <location>
        <begin position="7"/>
        <end position="25"/>
    </location>
</feature>
<dbReference type="EMBL" id="CALNXI010000087">
    <property type="protein sequence ID" value="CAH3018444.1"/>
    <property type="molecule type" value="Genomic_DNA"/>
</dbReference>
<proteinExistence type="predicted"/>
<protein>
    <submittedName>
        <fullName evidence="2">Uncharacterized protein</fullName>
    </submittedName>
</protein>
<dbReference type="Proteomes" id="UP001159427">
    <property type="component" value="Unassembled WGS sequence"/>
</dbReference>
<evidence type="ECO:0000256" key="1">
    <source>
        <dbReference type="SAM" id="MobiDB-lite"/>
    </source>
</evidence>
<comment type="caution">
    <text evidence="2">The sequence shown here is derived from an EMBL/GenBank/DDBJ whole genome shotgun (WGS) entry which is preliminary data.</text>
</comment>
<sequence length="128" mass="14291">LFLHHGPAKEGGARVERATQMRPDRFPTTPGRGPLVEPSGGAVARPKKKWLPPLPPPHGSPIGMMVEMARQPPNLDRLMNEGIAFVIDTFKHRIPKCPTGQRPVMIGRRKASYDKVDKVMKRLDLIMN</sequence>
<keyword evidence="3" id="KW-1185">Reference proteome</keyword>
<feature type="non-terminal residue" evidence="2">
    <location>
        <position position="1"/>
    </location>
</feature>
<gene>
    <name evidence="2" type="ORF">PEVE_00043133</name>
</gene>
<feature type="region of interest" description="Disordered" evidence="1">
    <location>
        <begin position="1"/>
        <end position="57"/>
    </location>
</feature>
<organism evidence="2 3">
    <name type="scientific">Porites evermanni</name>
    <dbReference type="NCBI Taxonomy" id="104178"/>
    <lineage>
        <taxon>Eukaryota</taxon>
        <taxon>Metazoa</taxon>
        <taxon>Cnidaria</taxon>
        <taxon>Anthozoa</taxon>
        <taxon>Hexacorallia</taxon>
        <taxon>Scleractinia</taxon>
        <taxon>Fungiina</taxon>
        <taxon>Poritidae</taxon>
        <taxon>Porites</taxon>
    </lineage>
</organism>
<reference evidence="2 3" key="1">
    <citation type="submission" date="2022-05" db="EMBL/GenBank/DDBJ databases">
        <authorList>
            <consortium name="Genoscope - CEA"/>
            <person name="William W."/>
        </authorList>
    </citation>
    <scope>NUCLEOTIDE SEQUENCE [LARGE SCALE GENOMIC DNA]</scope>
</reference>
<name>A0ABN8LRP2_9CNID</name>
<evidence type="ECO:0000313" key="2">
    <source>
        <dbReference type="EMBL" id="CAH3018444.1"/>
    </source>
</evidence>
<accession>A0ABN8LRP2</accession>
<evidence type="ECO:0000313" key="3">
    <source>
        <dbReference type="Proteomes" id="UP001159427"/>
    </source>
</evidence>